<protein>
    <submittedName>
        <fullName evidence="2">Uncharacterized protein</fullName>
    </submittedName>
</protein>
<feature type="chain" id="PRO_5045135847" evidence="1">
    <location>
        <begin position="23"/>
        <end position="113"/>
    </location>
</feature>
<feature type="signal peptide" evidence="1">
    <location>
        <begin position="1"/>
        <end position="22"/>
    </location>
</feature>
<keyword evidence="1" id="KW-0732">Signal</keyword>
<sequence>MRMRVVKSMAALVALLMVGALSGCQSWQEQRRIGAMVQAVDEAIAAPADPAALQTVVRYGLDSRHYVMIRGWLALELQGVESQLAATRNPEDKARFQSRAAFLRQAIRRIDLE</sequence>
<comment type="caution">
    <text evidence="2">The sequence shown here is derived from an EMBL/GenBank/DDBJ whole genome shotgun (WGS) entry which is preliminary data.</text>
</comment>
<evidence type="ECO:0000313" key="3">
    <source>
        <dbReference type="Proteomes" id="UP001269819"/>
    </source>
</evidence>
<dbReference type="Proteomes" id="UP001269819">
    <property type="component" value="Unassembled WGS sequence"/>
</dbReference>
<accession>A0ABU3VUF4</accession>
<name>A0ABU3VUF4_9GAMM</name>
<evidence type="ECO:0000256" key="1">
    <source>
        <dbReference type="SAM" id="SignalP"/>
    </source>
</evidence>
<evidence type="ECO:0000313" key="2">
    <source>
        <dbReference type="EMBL" id="MDV2077903.1"/>
    </source>
</evidence>
<dbReference type="PROSITE" id="PS51257">
    <property type="entry name" value="PROKAR_LIPOPROTEIN"/>
    <property type="match status" value="1"/>
</dbReference>
<reference evidence="2 3" key="1">
    <citation type="submission" date="2023-10" db="EMBL/GenBank/DDBJ databases">
        <title>Characteristics and mechanism of a salt-tolerant marine origin heterotrophic nitrifying- aerobic denitrifying bacteria Marinobacter xestospongiae HN1.</title>
        <authorList>
            <person name="Qi R."/>
        </authorList>
    </citation>
    <scope>NUCLEOTIDE SEQUENCE [LARGE SCALE GENOMIC DNA]</scope>
    <source>
        <strain evidence="2 3">HN1</strain>
    </source>
</reference>
<gene>
    <name evidence="2" type="ORF">RYS15_04380</name>
</gene>
<dbReference type="EMBL" id="JAWIIJ010000002">
    <property type="protein sequence ID" value="MDV2077903.1"/>
    <property type="molecule type" value="Genomic_DNA"/>
</dbReference>
<keyword evidence="3" id="KW-1185">Reference proteome</keyword>
<organism evidence="2 3">
    <name type="scientific">Marinobacter xestospongiae</name>
    <dbReference type="NCBI Taxonomy" id="994319"/>
    <lineage>
        <taxon>Bacteria</taxon>
        <taxon>Pseudomonadati</taxon>
        <taxon>Pseudomonadota</taxon>
        <taxon>Gammaproteobacteria</taxon>
        <taxon>Pseudomonadales</taxon>
        <taxon>Marinobacteraceae</taxon>
        <taxon>Marinobacter</taxon>
    </lineage>
</organism>
<dbReference type="RefSeq" id="WP_316972768.1">
    <property type="nucleotide sequence ID" value="NZ_JAWIIJ010000002.1"/>
</dbReference>
<proteinExistence type="predicted"/>